<evidence type="ECO:0000259" key="3">
    <source>
        <dbReference type="Pfam" id="PF13579"/>
    </source>
</evidence>
<dbReference type="InterPro" id="IPR001296">
    <property type="entry name" value="Glyco_trans_1"/>
</dbReference>
<dbReference type="PANTHER" id="PTHR45947:SF3">
    <property type="entry name" value="SULFOQUINOVOSYL TRANSFERASE SQD2"/>
    <property type="match status" value="1"/>
</dbReference>
<evidence type="ECO:0000313" key="5">
    <source>
        <dbReference type="Proteomes" id="UP000032247"/>
    </source>
</evidence>
<dbReference type="CDD" id="cd03812">
    <property type="entry name" value="GT4_CapH-like"/>
    <property type="match status" value="1"/>
</dbReference>
<dbReference type="EMBL" id="JXBC01000013">
    <property type="protein sequence ID" value="KIU05715.1"/>
    <property type="molecule type" value="Genomic_DNA"/>
</dbReference>
<dbReference type="STRING" id="483913.AN935_17265"/>
<evidence type="ECO:0008006" key="6">
    <source>
        <dbReference type="Google" id="ProtNLM"/>
    </source>
</evidence>
<comment type="similarity">
    <text evidence="1">Belongs to the glycosyltransferase group 1 family. Glycosyltransferase 4 subfamily.</text>
</comment>
<dbReference type="AlphaFoldDB" id="A0A0D1KBL3"/>
<dbReference type="GO" id="GO:0016757">
    <property type="term" value="F:glycosyltransferase activity"/>
    <property type="evidence" value="ECO:0007669"/>
    <property type="project" value="InterPro"/>
</dbReference>
<comment type="caution">
    <text evidence="4">The sequence shown here is derived from an EMBL/GenBank/DDBJ whole genome shotgun (WGS) entry which is preliminary data.</text>
</comment>
<dbReference type="Gene3D" id="3.40.50.2000">
    <property type="entry name" value="Glycogen Phosphorylase B"/>
    <property type="match status" value="2"/>
</dbReference>
<reference evidence="4 5" key="1">
    <citation type="submission" date="2014-12" db="EMBL/GenBank/DDBJ databases">
        <title>Comparative genome analysis of Bacillus coagulans HM-08, Clostridium butyricum HM-68, Bacillus subtilis HM-66 and Bacillus licheniformis BL-09.</title>
        <authorList>
            <person name="Zhang H."/>
        </authorList>
    </citation>
    <scope>NUCLEOTIDE SEQUENCE [LARGE SCALE GENOMIC DNA]</scope>
    <source>
        <strain evidence="4 5">HM-66</strain>
    </source>
</reference>
<sequence>MNSSQKRVLHVLSGMNRGGAETMVMNLYRKMDKSKVQFDFLTYRNDPCAYDEEILSLGGRLFYVPSIGQSNPLTFVRNVRNAIKENGPFSAVHAHTDFQTGFIALAARLAGVPVRVCHSHNTSWKTGFNWKDRLQLLVFRRLILANATALCACGEDAGRFLFGQSNMERERVHLLPNGIDLELFAPNGQAADEEKAARGIAADRLIIGHVARFHEVKNHAFLLKLAAHLKERGVRFQLVLAGDGPLRGEIEEEARQQSLLSDVLFLGTEERIHELMRTFDVFVMPSLYEGLPVVLVEAQASGLPCIISDSITEKVDAGLGLVTRLSLSEPISVWAETIARAAAAGRPKREFINETLAQLGYDAQQNVGALLNVYNISTEKDHDR</sequence>
<protein>
    <recommendedName>
        <fullName evidence="6">Glycosyltransferase family 1 protein</fullName>
    </recommendedName>
</protein>
<dbReference type="InterPro" id="IPR050194">
    <property type="entry name" value="Glycosyltransferase_grp1"/>
</dbReference>
<evidence type="ECO:0000259" key="2">
    <source>
        <dbReference type="Pfam" id="PF00534"/>
    </source>
</evidence>
<feature type="domain" description="Glycosyltransferase subfamily 4-like N-terminal" evidence="3">
    <location>
        <begin position="18"/>
        <end position="178"/>
    </location>
</feature>
<organism evidence="4 5">
    <name type="scientific">Bacillus subtilis</name>
    <dbReference type="NCBI Taxonomy" id="1423"/>
    <lineage>
        <taxon>Bacteria</taxon>
        <taxon>Bacillati</taxon>
        <taxon>Bacillota</taxon>
        <taxon>Bacilli</taxon>
        <taxon>Bacillales</taxon>
        <taxon>Bacillaceae</taxon>
        <taxon>Bacillus</taxon>
    </lineage>
</organism>
<name>A0A0D1KBL3_BACIU</name>
<proteinExistence type="inferred from homology"/>
<feature type="domain" description="Glycosyl transferase family 1" evidence="2">
    <location>
        <begin position="192"/>
        <end position="309"/>
    </location>
</feature>
<dbReference type="PANTHER" id="PTHR45947">
    <property type="entry name" value="SULFOQUINOVOSYL TRANSFERASE SQD2"/>
    <property type="match status" value="1"/>
</dbReference>
<evidence type="ECO:0000313" key="4">
    <source>
        <dbReference type="EMBL" id="KIU05715.1"/>
    </source>
</evidence>
<dbReference type="Proteomes" id="UP000032247">
    <property type="component" value="Unassembled WGS sequence"/>
</dbReference>
<gene>
    <name evidence="4" type="ORF">SC09_contig4orf00600</name>
</gene>
<dbReference type="PATRIC" id="fig|1423.173.peg.4260"/>
<dbReference type="SUPFAM" id="SSF53756">
    <property type="entry name" value="UDP-Glycosyltransferase/glycogen phosphorylase"/>
    <property type="match status" value="1"/>
</dbReference>
<dbReference type="Pfam" id="PF13579">
    <property type="entry name" value="Glyco_trans_4_4"/>
    <property type="match status" value="1"/>
</dbReference>
<accession>A0A0D1KBL3</accession>
<dbReference type="InterPro" id="IPR028098">
    <property type="entry name" value="Glyco_trans_4-like_N"/>
</dbReference>
<evidence type="ECO:0000256" key="1">
    <source>
        <dbReference type="ARBA" id="ARBA00009481"/>
    </source>
</evidence>
<dbReference type="Pfam" id="PF00534">
    <property type="entry name" value="Glycos_transf_1"/>
    <property type="match status" value="1"/>
</dbReference>